<evidence type="ECO:0000313" key="9">
    <source>
        <dbReference type="Proteomes" id="UP001519460"/>
    </source>
</evidence>
<comment type="similarity">
    <text evidence="2">Belongs to the nucleotide-sugar transporter family. SLC35A subfamily.</text>
</comment>
<evidence type="ECO:0000256" key="1">
    <source>
        <dbReference type="ARBA" id="ARBA00004141"/>
    </source>
</evidence>
<dbReference type="Pfam" id="PF04142">
    <property type="entry name" value="Nuc_sug_transp"/>
    <property type="match status" value="1"/>
</dbReference>
<comment type="caution">
    <text evidence="8">The sequence shown here is derived from an EMBL/GenBank/DDBJ whole genome shotgun (WGS) entry which is preliminary data.</text>
</comment>
<dbReference type="EMBL" id="JACVVK020000345">
    <property type="protein sequence ID" value="KAK7477617.1"/>
    <property type="molecule type" value="Genomic_DNA"/>
</dbReference>
<feature type="transmembrane region" description="Helical" evidence="7">
    <location>
        <begin position="292"/>
        <end position="309"/>
    </location>
</feature>
<keyword evidence="3" id="KW-0813">Transport</keyword>
<feature type="transmembrane region" description="Helical" evidence="7">
    <location>
        <begin position="237"/>
        <end position="260"/>
    </location>
</feature>
<reference evidence="8 9" key="1">
    <citation type="journal article" date="2023" name="Sci. Data">
        <title>Genome assembly of the Korean intertidal mud-creeper Batillaria attramentaria.</title>
        <authorList>
            <person name="Patra A.K."/>
            <person name="Ho P.T."/>
            <person name="Jun S."/>
            <person name="Lee S.J."/>
            <person name="Kim Y."/>
            <person name="Won Y.J."/>
        </authorList>
    </citation>
    <scope>NUCLEOTIDE SEQUENCE [LARGE SCALE GENOMIC DNA]</scope>
    <source>
        <strain evidence="8">Wonlab-2016</strain>
    </source>
</reference>
<keyword evidence="4 7" id="KW-0812">Transmembrane</keyword>
<dbReference type="NCBIfam" id="TIGR00803">
    <property type="entry name" value="nst"/>
    <property type="match status" value="1"/>
</dbReference>
<evidence type="ECO:0000313" key="8">
    <source>
        <dbReference type="EMBL" id="KAK7477617.1"/>
    </source>
</evidence>
<keyword evidence="6 7" id="KW-0472">Membrane</keyword>
<gene>
    <name evidence="8" type="ORF">BaRGS_00031165</name>
</gene>
<feature type="transmembrane region" description="Helical" evidence="7">
    <location>
        <begin position="204"/>
        <end position="225"/>
    </location>
</feature>
<feature type="transmembrane region" description="Helical" evidence="7">
    <location>
        <begin position="6"/>
        <end position="26"/>
    </location>
</feature>
<evidence type="ECO:0000256" key="4">
    <source>
        <dbReference type="ARBA" id="ARBA00022692"/>
    </source>
</evidence>
<dbReference type="PANTHER" id="PTHR10231">
    <property type="entry name" value="NUCLEOTIDE-SUGAR TRANSMEMBRANE TRANSPORTER"/>
    <property type="match status" value="1"/>
</dbReference>
<organism evidence="8 9">
    <name type="scientific">Batillaria attramentaria</name>
    <dbReference type="NCBI Taxonomy" id="370345"/>
    <lineage>
        <taxon>Eukaryota</taxon>
        <taxon>Metazoa</taxon>
        <taxon>Spiralia</taxon>
        <taxon>Lophotrochozoa</taxon>
        <taxon>Mollusca</taxon>
        <taxon>Gastropoda</taxon>
        <taxon>Caenogastropoda</taxon>
        <taxon>Sorbeoconcha</taxon>
        <taxon>Cerithioidea</taxon>
        <taxon>Batillariidae</taxon>
        <taxon>Batillaria</taxon>
    </lineage>
</organism>
<evidence type="ECO:0000256" key="3">
    <source>
        <dbReference type="ARBA" id="ARBA00022597"/>
    </source>
</evidence>
<dbReference type="GO" id="GO:0016020">
    <property type="term" value="C:membrane"/>
    <property type="evidence" value="ECO:0007669"/>
    <property type="project" value="UniProtKB-SubCell"/>
</dbReference>
<keyword evidence="3" id="KW-0762">Sugar transport</keyword>
<evidence type="ECO:0000256" key="6">
    <source>
        <dbReference type="ARBA" id="ARBA00023136"/>
    </source>
</evidence>
<feature type="transmembrane region" description="Helical" evidence="7">
    <location>
        <begin position="38"/>
        <end position="57"/>
    </location>
</feature>
<dbReference type="AlphaFoldDB" id="A0ABD0JSQ4"/>
<proteinExistence type="inferred from homology"/>
<keyword evidence="9" id="KW-1185">Reference proteome</keyword>
<sequence>FKWLKVVSLLFLTPQYAVLILTMRYVRTLPGPKFVTSTTVLLAELVKTAVCFLVILVQKRGPRGFVNEVYEHLVCRPWDYAKVCLPSLMFVIQNNLVFVAVSNLDAATFQVTYQLKILTTAVFSVILLDKQLSRAQWFALLLLFLGESIIQVQSARSSVNGTGTGTQNQNPVRGLVAVLVCCCLSGFASVYFERILKGGQQSLWIRNIQLGSSGAVFGAIAVTLADRREGFFYGYDWVVWVVVALQSVGGLLVATVMKYADNILKGFSTAGAILLSCVASVMLFDFHASPEFLIGTLLVLVSLYMYNVFPRHDFVIQPKTIPLFNEAARQTKE</sequence>
<name>A0ABD0JSQ4_9CAEN</name>
<protein>
    <recommendedName>
        <fullName evidence="10">Nucleotide-sugar transporter</fullName>
    </recommendedName>
</protein>
<feature type="non-terminal residue" evidence="8">
    <location>
        <position position="1"/>
    </location>
</feature>
<comment type="subcellular location">
    <subcellularLocation>
        <location evidence="1">Membrane</location>
        <topology evidence="1">Multi-pass membrane protein</topology>
    </subcellularLocation>
</comment>
<keyword evidence="5 7" id="KW-1133">Transmembrane helix</keyword>
<evidence type="ECO:0000256" key="5">
    <source>
        <dbReference type="ARBA" id="ARBA00022989"/>
    </source>
</evidence>
<evidence type="ECO:0000256" key="2">
    <source>
        <dbReference type="ARBA" id="ARBA00009976"/>
    </source>
</evidence>
<evidence type="ECO:0008006" key="10">
    <source>
        <dbReference type="Google" id="ProtNLM"/>
    </source>
</evidence>
<dbReference type="InterPro" id="IPR007271">
    <property type="entry name" value="Nuc_sug_transpt"/>
</dbReference>
<accession>A0ABD0JSQ4</accession>
<dbReference type="InterPro" id="IPR037185">
    <property type="entry name" value="EmrE-like"/>
</dbReference>
<evidence type="ECO:0000256" key="7">
    <source>
        <dbReference type="SAM" id="Phobius"/>
    </source>
</evidence>
<dbReference type="SUPFAM" id="SSF103481">
    <property type="entry name" value="Multidrug resistance efflux transporter EmrE"/>
    <property type="match status" value="1"/>
</dbReference>
<dbReference type="PIRSF" id="PIRSF005799">
    <property type="entry name" value="UDP-gal_transpt"/>
    <property type="match status" value="1"/>
</dbReference>
<feature type="transmembrane region" description="Helical" evidence="7">
    <location>
        <begin position="267"/>
        <end position="286"/>
    </location>
</feature>
<dbReference type="Proteomes" id="UP001519460">
    <property type="component" value="Unassembled WGS sequence"/>
</dbReference>
<feature type="transmembrane region" description="Helical" evidence="7">
    <location>
        <begin position="172"/>
        <end position="192"/>
    </location>
</feature>
<feature type="transmembrane region" description="Helical" evidence="7">
    <location>
        <begin position="135"/>
        <end position="152"/>
    </location>
</feature>